<organism evidence="1 2">
    <name type="scientific">Pseudoduganella aquatica</name>
    <dbReference type="NCBI Taxonomy" id="2660641"/>
    <lineage>
        <taxon>Bacteria</taxon>
        <taxon>Pseudomonadati</taxon>
        <taxon>Pseudomonadota</taxon>
        <taxon>Betaproteobacteria</taxon>
        <taxon>Burkholderiales</taxon>
        <taxon>Oxalobacteraceae</taxon>
        <taxon>Telluria group</taxon>
        <taxon>Pseudoduganella</taxon>
    </lineage>
</organism>
<proteinExistence type="predicted"/>
<dbReference type="EMBL" id="WWCU01000005">
    <property type="protein sequence ID" value="MYN06975.1"/>
    <property type="molecule type" value="Genomic_DNA"/>
</dbReference>
<dbReference type="Proteomes" id="UP000450676">
    <property type="component" value="Unassembled WGS sequence"/>
</dbReference>
<evidence type="ECO:0000313" key="1">
    <source>
        <dbReference type="EMBL" id="MYN06975.1"/>
    </source>
</evidence>
<protein>
    <recommendedName>
        <fullName evidence="3">PIN domain-containing protein</fullName>
    </recommendedName>
</protein>
<evidence type="ECO:0000313" key="2">
    <source>
        <dbReference type="Proteomes" id="UP000450676"/>
    </source>
</evidence>
<dbReference type="RefSeq" id="WP_161071366.1">
    <property type="nucleotide sequence ID" value="NZ_WWCU01000005.1"/>
</dbReference>
<dbReference type="AlphaFoldDB" id="A0A7X4H9A3"/>
<keyword evidence="2" id="KW-1185">Reference proteome</keyword>
<reference evidence="1 2" key="1">
    <citation type="submission" date="2019-12" db="EMBL/GenBank/DDBJ databases">
        <title>Novel species isolated from a subtropical stream in China.</title>
        <authorList>
            <person name="Lu H."/>
        </authorList>
    </citation>
    <scope>NUCLEOTIDE SEQUENCE [LARGE SCALE GENOMIC DNA]</scope>
    <source>
        <strain evidence="1 2">FT127W</strain>
    </source>
</reference>
<name>A0A7X4H9A3_9BURK</name>
<gene>
    <name evidence="1" type="ORF">GTP77_06440</name>
</gene>
<evidence type="ECO:0008006" key="3">
    <source>
        <dbReference type="Google" id="ProtNLM"/>
    </source>
</evidence>
<accession>A0A7X4H9A3</accession>
<comment type="caution">
    <text evidence="1">The sequence shown here is derived from an EMBL/GenBank/DDBJ whole genome shotgun (WGS) entry which is preliminary data.</text>
</comment>
<sequence length="159" mass="18084">MSYTVYIDTSIIKLLSTPPSRDPITRACQQLTRRGWSSQREPEMSYSSHYVNSEIMADEPLLAENRLLLSAQNKFLPEDNAIDSLAELLVCGGGLRSSAQIEARHIACAAINRLNILVTWNCTDIANPFNFRLMRMLVRSHELRLPELVTPFELLEHKL</sequence>